<keyword evidence="1" id="KW-0812">Transmembrane</keyword>
<gene>
    <name evidence="2" type="ORF">TSAR_012896</name>
</gene>
<organism evidence="2 3">
    <name type="scientific">Trichomalopsis sarcophagae</name>
    <dbReference type="NCBI Taxonomy" id="543379"/>
    <lineage>
        <taxon>Eukaryota</taxon>
        <taxon>Metazoa</taxon>
        <taxon>Ecdysozoa</taxon>
        <taxon>Arthropoda</taxon>
        <taxon>Hexapoda</taxon>
        <taxon>Insecta</taxon>
        <taxon>Pterygota</taxon>
        <taxon>Neoptera</taxon>
        <taxon>Endopterygota</taxon>
        <taxon>Hymenoptera</taxon>
        <taxon>Apocrita</taxon>
        <taxon>Proctotrupomorpha</taxon>
        <taxon>Chalcidoidea</taxon>
        <taxon>Pteromalidae</taxon>
        <taxon>Pteromalinae</taxon>
        <taxon>Trichomalopsis</taxon>
    </lineage>
</organism>
<comment type="caution">
    <text evidence="2">The sequence shown here is derived from an EMBL/GenBank/DDBJ whole genome shotgun (WGS) entry which is preliminary data.</text>
</comment>
<keyword evidence="1" id="KW-1133">Transmembrane helix</keyword>
<name>A0A232F2T7_9HYME</name>
<protein>
    <submittedName>
        <fullName evidence="2">Uncharacterized protein</fullName>
    </submittedName>
</protein>
<dbReference type="Proteomes" id="UP000215335">
    <property type="component" value="Unassembled WGS sequence"/>
</dbReference>
<evidence type="ECO:0000313" key="3">
    <source>
        <dbReference type="Proteomes" id="UP000215335"/>
    </source>
</evidence>
<accession>A0A232F2T7</accession>
<evidence type="ECO:0000313" key="2">
    <source>
        <dbReference type="EMBL" id="OXU24902.1"/>
    </source>
</evidence>
<evidence type="ECO:0000256" key="1">
    <source>
        <dbReference type="SAM" id="Phobius"/>
    </source>
</evidence>
<dbReference type="AlphaFoldDB" id="A0A232F2T7"/>
<dbReference type="EMBL" id="NNAY01001169">
    <property type="protein sequence ID" value="OXU24902.1"/>
    <property type="molecule type" value="Genomic_DNA"/>
</dbReference>
<feature type="transmembrane region" description="Helical" evidence="1">
    <location>
        <begin position="35"/>
        <end position="56"/>
    </location>
</feature>
<reference evidence="2 3" key="1">
    <citation type="journal article" date="2017" name="Curr. Biol.">
        <title>The Evolution of Venom by Co-option of Single-Copy Genes.</title>
        <authorList>
            <person name="Martinson E.O."/>
            <person name="Mrinalini"/>
            <person name="Kelkar Y.D."/>
            <person name="Chang C.H."/>
            <person name="Werren J.H."/>
        </authorList>
    </citation>
    <scope>NUCLEOTIDE SEQUENCE [LARGE SCALE GENOMIC DNA]</scope>
    <source>
        <strain evidence="2 3">Alberta</strain>
        <tissue evidence="2">Whole body</tissue>
    </source>
</reference>
<keyword evidence="3" id="KW-1185">Reference proteome</keyword>
<sequence length="63" mass="7053">MCNRGCVCYASRRSSRSAGALCATIGIRPWPYTKLYLLVIFCSGFHLVSGVVWLALNSSSWHW</sequence>
<keyword evidence="1" id="KW-0472">Membrane</keyword>
<proteinExistence type="predicted"/>